<evidence type="ECO:0000256" key="5">
    <source>
        <dbReference type="ARBA" id="ARBA00022692"/>
    </source>
</evidence>
<dbReference type="Proteomes" id="UP000807504">
    <property type="component" value="Unassembled WGS sequence"/>
</dbReference>
<gene>
    <name evidence="16" type="ORF">HNY73_020618</name>
</gene>
<dbReference type="GO" id="GO:0050906">
    <property type="term" value="P:detection of stimulus involved in sensory perception"/>
    <property type="evidence" value="ECO:0007669"/>
    <property type="project" value="UniProtKB-ARBA"/>
</dbReference>
<evidence type="ECO:0000256" key="7">
    <source>
        <dbReference type="ARBA" id="ARBA00023065"/>
    </source>
</evidence>
<keyword evidence="11" id="KW-1071">Ligand-gated ion channel</keyword>
<dbReference type="GO" id="GO:0015276">
    <property type="term" value="F:ligand-gated monoatomic ion channel activity"/>
    <property type="evidence" value="ECO:0007669"/>
    <property type="project" value="InterPro"/>
</dbReference>
<comment type="caution">
    <text evidence="16">The sequence shown here is derived from an EMBL/GenBank/DDBJ whole genome shotgun (WGS) entry which is preliminary data.</text>
</comment>
<keyword evidence="10" id="KW-0325">Glycoprotein</keyword>
<keyword evidence="4" id="KW-1003">Cell membrane</keyword>
<dbReference type="InterPro" id="IPR019594">
    <property type="entry name" value="Glu/Gly-bd"/>
</dbReference>
<protein>
    <submittedName>
        <fullName evidence="16">Putative glutamate receptor like protein</fullName>
    </submittedName>
</protein>
<keyword evidence="6 13" id="KW-1133">Transmembrane helix</keyword>
<evidence type="ECO:0000256" key="12">
    <source>
        <dbReference type="ARBA" id="ARBA00023303"/>
    </source>
</evidence>
<keyword evidence="5 13" id="KW-0812">Transmembrane</keyword>
<evidence type="ECO:0000313" key="17">
    <source>
        <dbReference type="Proteomes" id="UP000807504"/>
    </source>
</evidence>
<evidence type="ECO:0000313" key="16">
    <source>
        <dbReference type="EMBL" id="KAF8767705.1"/>
    </source>
</evidence>
<reference evidence="16" key="1">
    <citation type="journal article" date="2020" name="bioRxiv">
        <title>Chromosome-level reference genome of the European wasp spider Argiope bruennichi: a resource for studies on range expansion and evolutionary adaptation.</title>
        <authorList>
            <person name="Sheffer M.M."/>
            <person name="Hoppe A."/>
            <person name="Krehenwinkel H."/>
            <person name="Uhl G."/>
            <person name="Kuss A.W."/>
            <person name="Jensen L."/>
            <person name="Jensen C."/>
            <person name="Gillespie R.G."/>
            <person name="Hoff K.J."/>
            <person name="Prost S."/>
        </authorList>
    </citation>
    <scope>NUCLEOTIDE SEQUENCE</scope>
</reference>
<evidence type="ECO:0000256" key="11">
    <source>
        <dbReference type="ARBA" id="ARBA00023286"/>
    </source>
</evidence>
<feature type="domain" description="Ionotropic glutamate receptor C-terminal" evidence="14">
    <location>
        <begin position="17"/>
        <end position="324"/>
    </location>
</feature>
<evidence type="ECO:0000256" key="8">
    <source>
        <dbReference type="ARBA" id="ARBA00023136"/>
    </source>
</evidence>
<dbReference type="PANTHER" id="PTHR42643:SF24">
    <property type="entry name" value="IONOTROPIC RECEPTOR 60A"/>
    <property type="match status" value="1"/>
</dbReference>
<dbReference type="InterPro" id="IPR052192">
    <property type="entry name" value="Insect_Ionotropic_Sensory_Rcpt"/>
</dbReference>
<feature type="transmembrane region" description="Helical" evidence="13">
    <location>
        <begin position="347"/>
        <end position="367"/>
    </location>
</feature>
<evidence type="ECO:0000256" key="9">
    <source>
        <dbReference type="ARBA" id="ARBA00023170"/>
    </source>
</evidence>
<keyword evidence="8 13" id="KW-0472">Membrane</keyword>
<comment type="similarity">
    <text evidence="2">Belongs to the glutamate-gated ion channel (TC 1.A.10.1) family.</text>
</comment>
<reference evidence="16" key="2">
    <citation type="submission" date="2020-06" db="EMBL/GenBank/DDBJ databases">
        <authorList>
            <person name="Sheffer M."/>
        </authorList>
    </citation>
    <scope>NUCLEOTIDE SEQUENCE</scope>
</reference>
<dbReference type="AlphaFoldDB" id="A0A8T0EC04"/>
<evidence type="ECO:0000256" key="1">
    <source>
        <dbReference type="ARBA" id="ARBA00004651"/>
    </source>
</evidence>
<dbReference type="SUPFAM" id="SSF53850">
    <property type="entry name" value="Periplasmic binding protein-like II"/>
    <property type="match status" value="1"/>
</dbReference>
<dbReference type="Pfam" id="PF10613">
    <property type="entry name" value="Lig_chan-Glu_bd"/>
    <property type="match status" value="1"/>
</dbReference>
<evidence type="ECO:0000256" key="4">
    <source>
        <dbReference type="ARBA" id="ARBA00022475"/>
    </source>
</evidence>
<dbReference type="InterPro" id="IPR001320">
    <property type="entry name" value="Iontro_rcpt_C"/>
</dbReference>
<keyword evidence="17" id="KW-1185">Reference proteome</keyword>
<name>A0A8T0EC04_ARGBR</name>
<evidence type="ECO:0000256" key="10">
    <source>
        <dbReference type="ARBA" id="ARBA00023180"/>
    </source>
</evidence>
<proteinExistence type="inferred from homology"/>
<sequence length="376" mass="42127">MSFPSSIKVTSLPVTNIIDVTTNEKGDQTAIGVEGRLLNTLAAALNFSYEFLIPSDFKLGLPDENGNWSGLMGLLQRGEADIGVGGLGMLNDRLQVVDFSQSYMIQRIVFLLEKPGSLPAVWTFSSQIKLFLQFFGSVLRQSLDLKRRSLTSRFLVASWLIFGFIISSSYSACLLSYLSLPLQGKPITTFVDLAQAVKAGTHRCLMLNGAPSVLFLTNAENEDLKYLGNRIMKDRWYYEAYEIMDPEIVASRTAVVNTEFNLQLLLGKLPPNAYLLSEDALISFKFGFALRKGFCCGKRLNTMLSWVLSAGLIQKYQSDEWWKIRITASKKFPVKTSDVQQLQLKDLIGVFLILVVGHFLSFVALLAEIMHFQIRK</sequence>
<dbReference type="Gene3D" id="3.40.190.10">
    <property type="entry name" value="Periplasmic binding protein-like II"/>
    <property type="match status" value="1"/>
</dbReference>
<keyword evidence="3" id="KW-0813">Transport</keyword>
<accession>A0A8T0EC04</accession>
<organism evidence="16 17">
    <name type="scientific">Argiope bruennichi</name>
    <name type="common">Wasp spider</name>
    <name type="synonym">Aranea bruennichi</name>
    <dbReference type="NCBI Taxonomy" id="94029"/>
    <lineage>
        <taxon>Eukaryota</taxon>
        <taxon>Metazoa</taxon>
        <taxon>Ecdysozoa</taxon>
        <taxon>Arthropoda</taxon>
        <taxon>Chelicerata</taxon>
        <taxon>Arachnida</taxon>
        <taxon>Araneae</taxon>
        <taxon>Araneomorphae</taxon>
        <taxon>Entelegynae</taxon>
        <taxon>Araneoidea</taxon>
        <taxon>Araneidae</taxon>
        <taxon>Argiope</taxon>
    </lineage>
</organism>
<feature type="domain" description="Ionotropic glutamate receptor L-glutamate and glycine-binding" evidence="15">
    <location>
        <begin position="19"/>
        <end position="77"/>
    </location>
</feature>
<evidence type="ECO:0000259" key="15">
    <source>
        <dbReference type="SMART" id="SM00918"/>
    </source>
</evidence>
<dbReference type="Gene3D" id="1.10.287.70">
    <property type="match status" value="1"/>
</dbReference>
<dbReference type="SMART" id="SM00079">
    <property type="entry name" value="PBPe"/>
    <property type="match status" value="1"/>
</dbReference>
<dbReference type="PANTHER" id="PTHR42643">
    <property type="entry name" value="IONOTROPIC RECEPTOR 20A-RELATED"/>
    <property type="match status" value="1"/>
</dbReference>
<keyword evidence="9 16" id="KW-0675">Receptor</keyword>
<dbReference type="Pfam" id="PF00060">
    <property type="entry name" value="Lig_chan"/>
    <property type="match status" value="1"/>
</dbReference>
<evidence type="ECO:0000256" key="3">
    <source>
        <dbReference type="ARBA" id="ARBA00022448"/>
    </source>
</evidence>
<dbReference type="GO" id="GO:0005886">
    <property type="term" value="C:plasma membrane"/>
    <property type="evidence" value="ECO:0007669"/>
    <property type="project" value="UniProtKB-SubCell"/>
</dbReference>
<evidence type="ECO:0000259" key="14">
    <source>
        <dbReference type="SMART" id="SM00079"/>
    </source>
</evidence>
<evidence type="ECO:0000256" key="13">
    <source>
        <dbReference type="SAM" id="Phobius"/>
    </source>
</evidence>
<evidence type="ECO:0000256" key="2">
    <source>
        <dbReference type="ARBA" id="ARBA00008685"/>
    </source>
</evidence>
<evidence type="ECO:0000256" key="6">
    <source>
        <dbReference type="ARBA" id="ARBA00022989"/>
    </source>
</evidence>
<comment type="subcellular location">
    <subcellularLocation>
        <location evidence="1">Cell membrane</location>
        <topology evidence="1">Multi-pass membrane protein</topology>
    </subcellularLocation>
</comment>
<feature type="transmembrane region" description="Helical" evidence="13">
    <location>
        <begin position="154"/>
        <end position="178"/>
    </location>
</feature>
<dbReference type="EMBL" id="JABXBU010002230">
    <property type="protein sequence ID" value="KAF8767705.1"/>
    <property type="molecule type" value="Genomic_DNA"/>
</dbReference>
<dbReference type="SMART" id="SM00918">
    <property type="entry name" value="Lig_chan-Glu_bd"/>
    <property type="match status" value="1"/>
</dbReference>
<keyword evidence="7" id="KW-0406">Ion transport</keyword>
<keyword evidence="12" id="KW-0407">Ion channel</keyword>